<accession>A0A4Z2FN60</accession>
<comment type="caution">
    <text evidence="2">The sequence shown here is derived from an EMBL/GenBank/DDBJ whole genome shotgun (WGS) entry which is preliminary data.</text>
</comment>
<protein>
    <submittedName>
        <fullName evidence="2">Uncharacterized protein</fullName>
    </submittedName>
</protein>
<evidence type="ECO:0000256" key="1">
    <source>
        <dbReference type="SAM" id="MobiDB-lite"/>
    </source>
</evidence>
<name>A0A4Z2FN60_9TELE</name>
<reference evidence="2 3" key="1">
    <citation type="submission" date="2019-03" db="EMBL/GenBank/DDBJ databases">
        <title>First draft genome of Liparis tanakae, snailfish: a comprehensive survey of snailfish specific genes.</title>
        <authorList>
            <person name="Kim W."/>
            <person name="Song I."/>
            <person name="Jeong J.-H."/>
            <person name="Kim D."/>
            <person name="Kim S."/>
            <person name="Ryu S."/>
            <person name="Song J.Y."/>
            <person name="Lee S.K."/>
        </authorList>
    </citation>
    <scope>NUCLEOTIDE SEQUENCE [LARGE SCALE GENOMIC DNA]</scope>
    <source>
        <tissue evidence="2">Muscle</tissue>
    </source>
</reference>
<dbReference type="EMBL" id="SRLO01001034">
    <property type="protein sequence ID" value="TNN42471.1"/>
    <property type="molecule type" value="Genomic_DNA"/>
</dbReference>
<dbReference type="AlphaFoldDB" id="A0A4Z2FN60"/>
<evidence type="ECO:0000313" key="2">
    <source>
        <dbReference type="EMBL" id="TNN42471.1"/>
    </source>
</evidence>
<feature type="region of interest" description="Disordered" evidence="1">
    <location>
        <begin position="1"/>
        <end position="61"/>
    </location>
</feature>
<proteinExistence type="predicted"/>
<sequence length="61" mass="6065">MAPEGSALQPVEALQGRIAPEPPPEGSVSPLYGGVSVRSGRTGCCFSPRDTGGGIAPVRSG</sequence>
<evidence type="ECO:0000313" key="3">
    <source>
        <dbReference type="Proteomes" id="UP000314294"/>
    </source>
</evidence>
<dbReference type="Proteomes" id="UP000314294">
    <property type="component" value="Unassembled WGS sequence"/>
</dbReference>
<organism evidence="2 3">
    <name type="scientific">Liparis tanakae</name>
    <name type="common">Tanaka's snailfish</name>
    <dbReference type="NCBI Taxonomy" id="230148"/>
    <lineage>
        <taxon>Eukaryota</taxon>
        <taxon>Metazoa</taxon>
        <taxon>Chordata</taxon>
        <taxon>Craniata</taxon>
        <taxon>Vertebrata</taxon>
        <taxon>Euteleostomi</taxon>
        <taxon>Actinopterygii</taxon>
        <taxon>Neopterygii</taxon>
        <taxon>Teleostei</taxon>
        <taxon>Neoteleostei</taxon>
        <taxon>Acanthomorphata</taxon>
        <taxon>Eupercaria</taxon>
        <taxon>Perciformes</taxon>
        <taxon>Cottioidei</taxon>
        <taxon>Cottales</taxon>
        <taxon>Liparidae</taxon>
        <taxon>Liparis</taxon>
    </lineage>
</organism>
<gene>
    <name evidence="2" type="ORF">EYF80_047367</name>
</gene>
<keyword evidence="3" id="KW-1185">Reference proteome</keyword>